<proteinExistence type="predicted"/>
<evidence type="ECO:0000313" key="3">
    <source>
        <dbReference type="Proteomes" id="UP000535182"/>
    </source>
</evidence>
<organism evidence="2 3">
    <name type="scientific">Tunturiibacter gelidiferens</name>
    <dbReference type="NCBI Taxonomy" id="3069689"/>
    <lineage>
        <taxon>Bacteria</taxon>
        <taxon>Pseudomonadati</taxon>
        <taxon>Acidobacteriota</taxon>
        <taxon>Terriglobia</taxon>
        <taxon>Terriglobales</taxon>
        <taxon>Acidobacteriaceae</taxon>
        <taxon>Tunturiibacter</taxon>
    </lineage>
</organism>
<protein>
    <recommendedName>
        <fullName evidence="1">GmrSD restriction endonucleases N-terminal domain-containing protein</fullName>
    </recommendedName>
</protein>
<dbReference type="Proteomes" id="UP000535182">
    <property type="component" value="Unassembled WGS sequence"/>
</dbReference>
<dbReference type="Pfam" id="PF03235">
    <property type="entry name" value="GmrSD_N"/>
    <property type="match status" value="1"/>
</dbReference>
<name>A0A9X0QHR5_9BACT</name>
<gene>
    <name evidence="2" type="ORF">HDF14_004083</name>
</gene>
<evidence type="ECO:0000313" key="2">
    <source>
        <dbReference type="EMBL" id="MBB5330448.1"/>
    </source>
</evidence>
<feature type="domain" description="GmrSD restriction endonucleases N-terminal" evidence="1">
    <location>
        <begin position="9"/>
        <end position="71"/>
    </location>
</feature>
<evidence type="ECO:0000259" key="1">
    <source>
        <dbReference type="Pfam" id="PF03235"/>
    </source>
</evidence>
<accession>A0A9X0QHR5</accession>
<sequence length="106" mass="12178">MDVHKSSLLDIFTAKQRLEVPLFQRQYVWSEEQQWLPLWEDIERKFTEALEGRREASNNFLGAMVLDQKQTPTGHVVIRQVRWPAMANDPSNLLGGLPGFLQGASL</sequence>
<dbReference type="AlphaFoldDB" id="A0A9X0QHR5"/>
<dbReference type="RefSeq" id="WP_221304782.1">
    <property type="nucleotide sequence ID" value="NZ_JACHEB010000010.1"/>
</dbReference>
<dbReference type="EMBL" id="JACHEB010000010">
    <property type="protein sequence ID" value="MBB5330448.1"/>
    <property type="molecule type" value="Genomic_DNA"/>
</dbReference>
<comment type="caution">
    <text evidence="2">The sequence shown here is derived from an EMBL/GenBank/DDBJ whole genome shotgun (WGS) entry which is preliminary data.</text>
</comment>
<reference evidence="2 3" key="1">
    <citation type="submission" date="2020-08" db="EMBL/GenBank/DDBJ databases">
        <title>Genomic Encyclopedia of Type Strains, Phase IV (KMG-V): Genome sequencing to study the core and pangenomes of soil and plant-associated prokaryotes.</title>
        <authorList>
            <person name="Whitman W."/>
        </authorList>
    </citation>
    <scope>NUCLEOTIDE SEQUENCE [LARGE SCALE GENOMIC DNA]</scope>
    <source>
        <strain evidence="2 3">X5P2</strain>
    </source>
</reference>
<keyword evidence="3" id="KW-1185">Reference proteome</keyword>
<dbReference type="InterPro" id="IPR004919">
    <property type="entry name" value="GmrSD_N"/>
</dbReference>